<dbReference type="InterPro" id="IPR012859">
    <property type="entry name" value="Pilin_N_archaeal"/>
</dbReference>
<dbReference type="HOGENOM" id="CLU_1551844_0_0_2"/>
<dbReference type="NCBIfam" id="TIGR02537">
    <property type="entry name" value="arch_flag_Nterm"/>
    <property type="match status" value="1"/>
</dbReference>
<keyword evidence="4" id="KW-1185">Reference proteome</keyword>
<evidence type="ECO:0000256" key="1">
    <source>
        <dbReference type="SAM" id="Phobius"/>
    </source>
</evidence>
<keyword evidence="1" id="KW-1133">Transmembrane helix</keyword>
<dbReference type="OrthoDB" id="125222at2157"/>
<feature type="domain" description="Archaeal Type IV pilin N-terminal" evidence="2">
    <location>
        <begin position="12"/>
        <end position="95"/>
    </location>
</feature>
<dbReference type="RefSeq" id="WP_048205909.1">
    <property type="nucleotide sequence ID" value="NZ_CP009518.1"/>
</dbReference>
<dbReference type="KEGG" id="mmet:MCMEM_1819"/>
<feature type="transmembrane region" description="Helical" evidence="1">
    <location>
        <begin position="12"/>
        <end position="33"/>
    </location>
</feature>
<reference evidence="3 4" key="1">
    <citation type="submission" date="2014-07" db="EMBL/GenBank/DDBJ databases">
        <title>Methanogenic archaea and the global carbon cycle.</title>
        <authorList>
            <person name="Henriksen J.R."/>
            <person name="Luke J."/>
            <person name="Reinhart S."/>
            <person name="Benedict M.N."/>
            <person name="Youngblut N.D."/>
            <person name="Metcalf M.E."/>
            <person name="Whitaker R.J."/>
            <person name="Metcalf W.W."/>
        </authorList>
    </citation>
    <scope>NUCLEOTIDE SEQUENCE [LARGE SCALE GENOMIC DNA]</scope>
    <source>
        <strain evidence="3 4">MM1</strain>
    </source>
</reference>
<proteinExistence type="predicted"/>
<dbReference type="STRING" id="1434104.MCMEM_1819"/>
<dbReference type="EMBL" id="CP009518">
    <property type="protein sequence ID" value="AKB85872.1"/>
    <property type="molecule type" value="Genomic_DNA"/>
</dbReference>
<dbReference type="AlphaFoldDB" id="A0A0E3STE0"/>
<organism evidence="3 4">
    <name type="scientific">Methanococcoides methylutens MM1</name>
    <dbReference type="NCBI Taxonomy" id="1434104"/>
    <lineage>
        <taxon>Archaea</taxon>
        <taxon>Methanobacteriati</taxon>
        <taxon>Methanobacteriota</taxon>
        <taxon>Stenosarchaea group</taxon>
        <taxon>Methanomicrobia</taxon>
        <taxon>Methanosarcinales</taxon>
        <taxon>Methanosarcinaceae</taxon>
        <taxon>Methanococcoides</taxon>
    </lineage>
</organism>
<gene>
    <name evidence="3" type="ORF">MCMEM_1819</name>
</gene>
<dbReference type="GeneID" id="24894391"/>
<keyword evidence="1" id="KW-0472">Membrane</keyword>
<evidence type="ECO:0000259" key="2">
    <source>
        <dbReference type="Pfam" id="PF07790"/>
    </source>
</evidence>
<evidence type="ECO:0000313" key="4">
    <source>
        <dbReference type="Proteomes" id="UP000033048"/>
    </source>
</evidence>
<evidence type="ECO:0000313" key="3">
    <source>
        <dbReference type="EMBL" id="AKB85872.1"/>
    </source>
</evidence>
<dbReference type="Proteomes" id="UP000033048">
    <property type="component" value="Chromosome"/>
</dbReference>
<dbReference type="Pfam" id="PF07790">
    <property type="entry name" value="Pilin_N"/>
    <property type="match status" value="1"/>
</dbReference>
<sequence>MKIENMFNNEKGTSPVIGVMLMVVVTVILAAAVSSYSSGMIDTTESAPVATFDVKCVKDIDDSMSGTTLSYLQIKQVTGESMPTADLKIMTTDANGVVTEILPNNGATAYNNGYSDVTGSAPYLNNPGIGFEGNALTDFGNYTLKTGSVMDASQYGTDVGTTSLDVMFSDWANVSDGDFVNVKIVHTPSQKVIFQTDTEVI</sequence>
<accession>A0A0E3STE0</accession>
<protein>
    <recommendedName>
        <fullName evidence="2">Archaeal Type IV pilin N-terminal domain-containing protein</fullName>
    </recommendedName>
</protein>
<keyword evidence="1" id="KW-0812">Transmembrane</keyword>
<name>A0A0E3STE0_METMT</name>
<dbReference type="InterPro" id="IPR013373">
    <property type="entry name" value="Flagellin/pilin_N_arc"/>
</dbReference>